<reference evidence="9 12" key="2">
    <citation type="submission" date="2016-10" db="EMBL/GenBank/DDBJ databases">
        <authorList>
            <person name="de Groot N.N."/>
        </authorList>
    </citation>
    <scope>NUCLEOTIDE SEQUENCE [LARGE SCALE GENOMIC DNA]</scope>
    <source>
        <strain evidence="12">BP1-145</strain>
        <strain evidence="9">BP1-148</strain>
    </source>
</reference>
<dbReference type="Pfam" id="PF00254">
    <property type="entry name" value="FKBP_C"/>
    <property type="match status" value="1"/>
</dbReference>
<feature type="signal peptide" evidence="7">
    <location>
        <begin position="1"/>
        <end position="22"/>
    </location>
</feature>
<sequence length="289" mass="30860">MKKIFSMAVAAIAVAGMMSCNGNSPKASLKTDVDTLSYAVGMSQSQGLMDYLSRAKGVDTTYIAEFLQGVNDGANAADDPKKAAYFAGIEIGQQISNNMVKGLNYQLFGEDSTQTVSLRNILAGFVNGVKGDGKMTVQEADSVANVLFEAIKAKAQEKQFGANKTAGEKFLAQNAKKEGVKTLPCGVQYKVIKEGNGAMPADTSTVVVNYEGRLVDGTVFDASNRHGDQPAEFMVGRVIKGWQEALKAMPAGSEWEIYIPQELGYGANQSGQIPPFSALIFKVELVEVK</sequence>
<evidence type="ECO:0000256" key="7">
    <source>
        <dbReference type="SAM" id="SignalP"/>
    </source>
</evidence>
<feature type="domain" description="PPIase FKBP-type" evidence="8">
    <location>
        <begin position="203"/>
        <end position="289"/>
    </location>
</feature>
<dbReference type="InterPro" id="IPR001179">
    <property type="entry name" value="PPIase_FKBP_dom"/>
</dbReference>
<dbReference type="Pfam" id="PF01346">
    <property type="entry name" value="FKBP_N"/>
    <property type="match status" value="1"/>
</dbReference>
<proteinExistence type="inferred from homology"/>
<keyword evidence="3 5" id="KW-0697">Rotamase</keyword>
<dbReference type="GO" id="GO:0006457">
    <property type="term" value="P:protein folding"/>
    <property type="evidence" value="ECO:0007669"/>
    <property type="project" value="InterPro"/>
</dbReference>
<dbReference type="PANTHER" id="PTHR43811">
    <property type="entry name" value="FKBP-TYPE PEPTIDYL-PROLYL CIS-TRANS ISOMERASE FKPA"/>
    <property type="match status" value="1"/>
</dbReference>
<dbReference type="InterPro" id="IPR046357">
    <property type="entry name" value="PPIase_dom_sf"/>
</dbReference>
<protein>
    <recommendedName>
        <fullName evidence="6">Peptidyl-prolyl cis-trans isomerase</fullName>
        <ecNumber evidence="6">5.2.1.8</ecNumber>
    </recommendedName>
</protein>
<dbReference type="PROSITE" id="PS51257">
    <property type="entry name" value="PROKAR_LIPOPROTEIN"/>
    <property type="match status" value="1"/>
</dbReference>
<evidence type="ECO:0000256" key="4">
    <source>
        <dbReference type="ARBA" id="ARBA00023235"/>
    </source>
</evidence>
<comment type="similarity">
    <text evidence="2 6">Belongs to the FKBP-type PPIase family.</text>
</comment>
<keyword evidence="7" id="KW-0732">Signal</keyword>
<organism evidence="10 12">
    <name type="scientific">Prevotella communis</name>
    <dbReference type="NCBI Taxonomy" id="2913614"/>
    <lineage>
        <taxon>Bacteria</taxon>
        <taxon>Pseudomonadati</taxon>
        <taxon>Bacteroidota</taxon>
        <taxon>Bacteroidia</taxon>
        <taxon>Bacteroidales</taxon>
        <taxon>Prevotellaceae</taxon>
        <taxon>Prevotella</taxon>
    </lineage>
</organism>
<evidence type="ECO:0000313" key="9">
    <source>
        <dbReference type="EMBL" id="SDG15817.1"/>
    </source>
</evidence>
<gene>
    <name evidence="10" type="ORF">SAMN04487900_12045</name>
    <name evidence="9" type="ORF">SAMN04487901_101140</name>
</gene>
<dbReference type="Proteomes" id="UP000198779">
    <property type="component" value="Unassembled WGS sequence"/>
</dbReference>
<evidence type="ECO:0000313" key="11">
    <source>
        <dbReference type="Proteomes" id="UP000198779"/>
    </source>
</evidence>
<dbReference type="RefSeq" id="WP_091813612.1">
    <property type="nucleotide sequence ID" value="NZ_CP091790.1"/>
</dbReference>
<dbReference type="Gene3D" id="1.10.287.460">
    <property type="entry name" value="Peptidyl-prolyl cis-trans isomerase, FKBP-type, N-terminal domain"/>
    <property type="match status" value="1"/>
</dbReference>
<dbReference type="EC" id="5.2.1.8" evidence="6"/>
<dbReference type="PROSITE" id="PS50059">
    <property type="entry name" value="FKBP_PPIASE"/>
    <property type="match status" value="1"/>
</dbReference>
<evidence type="ECO:0000259" key="8">
    <source>
        <dbReference type="PROSITE" id="PS50059"/>
    </source>
</evidence>
<reference evidence="10 11" key="1">
    <citation type="submission" date="2016-10" db="EMBL/GenBank/DDBJ databases">
        <authorList>
            <person name="Varghese N."/>
            <person name="Submissions S."/>
        </authorList>
    </citation>
    <scope>NUCLEOTIDE SEQUENCE</scope>
    <source>
        <strain evidence="10">BP1-145</strain>
        <strain evidence="11">BP1-148</strain>
    </source>
</reference>
<dbReference type="EMBL" id="FNIW01000020">
    <property type="protein sequence ID" value="SDO44663.1"/>
    <property type="molecule type" value="Genomic_DNA"/>
</dbReference>
<evidence type="ECO:0000256" key="6">
    <source>
        <dbReference type="RuleBase" id="RU003915"/>
    </source>
</evidence>
<evidence type="ECO:0000256" key="1">
    <source>
        <dbReference type="ARBA" id="ARBA00000971"/>
    </source>
</evidence>
<evidence type="ECO:0000256" key="3">
    <source>
        <dbReference type="ARBA" id="ARBA00023110"/>
    </source>
</evidence>
<dbReference type="EMBL" id="FNCQ01000001">
    <property type="protein sequence ID" value="SDG15817.1"/>
    <property type="molecule type" value="Genomic_DNA"/>
</dbReference>
<accession>A0A1H0JMC9</accession>
<dbReference type="GO" id="GO:0003755">
    <property type="term" value="F:peptidyl-prolyl cis-trans isomerase activity"/>
    <property type="evidence" value="ECO:0007669"/>
    <property type="project" value="UniProtKB-UniRule"/>
</dbReference>
<evidence type="ECO:0000313" key="10">
    <source>
        <dbReference type="EMBL" id="SDO44663.1"/>
    </source>
</evidence>
<keyword evidence="4 5" id="KW-0413">Isomerase</keyword>
<dbReference type="Gene3D" id="3.10.50.40">
    <property type="match status" value="1"/>
</dbReference>
<keyword evidence="11" id="KW-1185">Reference proteome</keyword>
<dbReference type="InterPro" id="IPR036944">
    <property type="entry name" value="PPIase_FKBP_N_sf"/>
</dbReference>
<dbReference type="PANTHER" id="PTHR43811:SF19">
    <property type="entry name" value="39 KDA FK506-BINDING NUCLEAR PROTEIN"/>
    <property type="match status" value="1"/>
</dbReference>
<dbReference type="STRING" id="645274.SAMN04487901_101140"/>
<evidence type="ECO:0000256" key="2">
    <source>
        <dbReference type="ARBA" id="ARBA00006577"/>
    </source>
</evidence>
<dbReference type="OrthoDB" id="9814548at2"/>
<evidence type="ECO:0000256" key="5">
    <source>
        <dbReference type="PROSITE-ProRule" id="PRU00277"/>
    </source>
</evidence>
<dbReference type="AlphaFoldDB" id="A0A1H0JMC9"/>
<dbReference type="SUPFAM" id="SSF54534">
    <property type="entry name" value="FKBP-like"/>
    <property type="match status" value="1"/>
</dbReference>
<dbReference type="InterPro" id="IPR000774">
    <property type="entry name" value="PPIase_FKBP_N"/>
</dbReference>
<name>A0A1H0JMC9_9BACT</name>
<feature type="chain" id="PRO_5041051280" description="Peptidyl-prolyl cis-trans isomerase" evidence="7">
    <location>
        <begin position="23"/>
        <end position="289"/>
    </location>
</feature>
<accession>A0A1G7RYH7</accession>
<evidence type="ECO:0000313" key="12">
    <source>
        <dbReference type="Proteomes" id="UP000199134"/>
    </source>
</evidence>
<dbReference type="Proteomes" id="UP000199134">
    <property type="component" value="Unassembled WGS sequence"/>
</dbReference>
<comment type="catalytic activity">
    <reaction evidence="1 5 6">
        <text>[protein]-peptidylproline (omega=180) = [protein]-peptidylproline (omega=0)</text>
        <dbReference type="Rhea" id="RHEA:16237"/>
        <dbReference type="Rhea" id="RHEA-COMP:10747"/>
        <dbReference type="Rhea" id="RHEA-COMP:10748"/>
        <dbReference type="ChEBI" id="CHEBI:83833"/>
        <dbReference type="ChEBI" id="CHEBI:83834"/>
        <dbReference type="EC" id="5.2.1.8"/>
    </reaction>
</comment>